<comment type="caution">
    <text evidence="5">The sequence shown here is derived from an EMBL/GenBank/DDBJ whole genome shotgun (WGS) entry which is preliminary data.</text>
</comment>
<evidence type="ECO:0000313" key="5">
    <source>
        <dbReference type="EMBL" id="KAK4192195.1"/>
    </source>
</evidence>
<feature type="signal peptide" evidence="3">
    <location>
        <begin position="1"/>
        <end position="21"/>
    </location>
</feature>
<accession>A0AAN6X1K7</accession>
<dbReference type="Proteomes" id="UP001302126">
    <property type="component" value="Unassembled WGS sequence"/>
</dbReference>
<feature type="domain" description="VanZ-like" evidence="4">
    <location>
        <begin position="33"/>
        <end position="110"/>
    </location>
</feature>
<feature type="transmembrane region" description="Helical" evidence="2">
    <location>
        <begin position="60"/>
        <end position="82"/>
    </location>
</feature>
<reference evidence="5" key="2">
    <citation type="submission" date="2023-05" db="EMBL/GenBank/DDBJ databases">
        <authorList>
            <consortium name="Lawrence Berkeley National Laboratory"/>
            <person name="Steindorff A."/>
            <person name="Hensen N."/>
            <person name="Bonometti L."/>
            <person name="Westerberg I."/>
            <person name="Brannstrom I.O."/>
            <person name="Guillou S."/>
            <person name="Cros-Aarteil S."/>
            <person name="Calhoun S."/>
            <person name="Haridas S."/>
            <person name="Kuo A."/>
            <person name="Mondo S."/>
            <person name="Pangilinan J."/>
            <person name="Riley R."/>
            <person name="Labutti K."/>
            <person name="Andreopoulos B."/>
            <person name="Lipzen A."/>
            <person name="Chen C."/>
            <person name="Yanf M."/>
            <person name="Daum C."/>
            <person name="Ng V."/>
            <person name="Clum A."/>
            <person name="Ohm R."/>
            <person name="Martin F."/>
            <person name="Silar P."/>
            <person name="Natvig D."/>
            <person name="Lalanne C."/>
            <person name="Gautier V."/>
            <person name="Ament-Velasquez S.L."/>
            <person name="Kruys A."/>
            <person name="Hutchinson M.I."/>
            <person name="Powell A.J."/>
            <person name="Barry K."/>
            <person name="Miller A.N."/>
            <person name="Grigoriev I.V."/>
            <person name="Debuchy R."/>
            <person name="Gladieux P."/>
            <person name="Thoren M.H."/>
            <person name="Johannesson H."/>
        </authorList>
    </citation>
    <scope>NUCLEOTIDE SEQUENCE</scope>
    <source>
        <strain evidence="5">PSN309</strain>
    </source>
</reference>
<dbReference type="AlphaFoldDB" id="A0AAN6X1K7"/>
<keyword evidence="2" id="KW-0472">Membrane</keyword>
<evidence type="ECO:0000256" key="2">
    <source>
        <dbReference type="SAM" id="Phobius"/>
    </source>
</evidence>
<feature type="compositionally biased region" description="Low complexity" evidence="1">
    <location>
        <begin position="205"/>
        <end position="219"/>
    </location>
</feature>
<dbReference type="EMBL" id="MU864355">
    <property type="protein sequence ID" value="KAK4192195.1"/>
    <property type="molecule type" value="Genomic_DNA"/>
</dbReference>
<organism evidence="5 6">
    <name type="scientific">Podospora australis</name>
    <dbReference type="NCBI Taxonomy" id="1536484"/>
    <lineage>
        <taxon>Eukaryota</taxon>
        <taxon>Fungi</taxon>
        <taxon>Dikarya</taxon>
        <taxon>Ascomycota</taxon>
        <taxon>Pezizomycotina</taxon>
        <taxon>Sordariomycetes</taxon>
        <taxon>Sordariomycetidae</taxon>
        <taxon>Sordariales</taxon>
        <taxon>Podosporaceae</taxon>
        <taxon>Podospora</taxon>
    </lineage>
</organism>
<dbReference type="InterPro" id="IPR006976">
    <property type="entry name" value="VanZ-like"/>
</dbReference>
<keyword evidence="3" id="KW-0732">Signal</keyword>
<dbReference type="PANTHER" id="PTHR28008">
    <property type="entry name" value="DOMAIN PROTEIN, PUTATIVE (AFU_ORTHOLOGUE AFUA_3G10980)-RELATED"/>
    <property type="match status" value="1"/>
</dbReference>
<keyword evidence="2" id="KW-0812">Transmembrane</keyword>
<evidence type="ECO:0000256" key="1">
    <source>
        <dbReference type="SAM" id="MobiDB-lite"/>
    </source>
</evidence>
<dbReference type="Pfam" id="PF04892">
    <property type="entry name" value="VanZ"/>
    <property type="match status" value="1"/>
</dbReference>
<dbReference type="NCBIfam" id="NF037970">
    <property type="entry name" value="vanZ_1"/>
    <property type="match status" value="1"/>
</dbReference>
<evidence type="ECO:0000259" key="4">
    <source>
        <dbReference type="Pfam" id="PF04892"/>
    </source>
</evidence>
<feature type="transmembrane region" description="Helical" evidence="2">
    <location>
        <begin position="36"/>
        <end position="53"/>
    </location>
</feature>
<gene>
    <name evidence="5" type="ORF">QBC35DRAFT_484544</name>
</gene>
<keyword evidence="6" id="KW-1185">Reference proteome</keyword>
<keyword evidence="2" id="KW-1133">Transmembrane helix</keyword>
<feature type="chain" id="PRO_5042866500" description="VanZ-like domain-containing protein" evidence="3">
    <location>
        <begin position="22"/>
        <end position="229"/>
    </location>
</feature>
<proteinExistence type="predicted"/>
<dbReference type="PANTHER" id="PTHR28008:SF1">
    <property type="entry name" value="DOMAIN PROTEIN, PUTATIVE (AFU_ORTHOLOGUE AFUA_3G10980)-RELATED"/>
    <property type="match status" value="1"/>
</dbReference>
<evidence type="ECO:0000313" key="6">
    <source>
        <dbReference type="Proteomes" id="UP001302126"/>
    </source>
</evidence>
<feature type="region of interest" description="Disordered" evidence="1">
    <location>
        <begin position="181"/>
        <end position="229"/>
    </location>
</feature>
<evidence type="ECO:0000256" key="3">
    <source>
        <dbReference type="SAM" id="SignalP"/>
    </source>
</evidence>
<feature type="transmembrane region" description="Helical" evidence="2">
    <location>
        <begin position="94"/>
        <end position="112"/>
    </location>
</feature>
<protein>
    <recommendedName>
        <fullName evidence="4">VanZ-like domain-containing protein</fullName>
    </recommendedName>
</protein>
<sequence>MRIRLPFAGVFTLLLLTAGYAGLSSLQVNAVINDKLLHFLTFFLLTVVFYWVVDTNRRRTLNLTLFLCTFCLGVGSEFLQALLPNGREFDLYDVIANLVGSLTGVALCSWYHKRMLERKRTRKYTAVPGEEGDDDVLHDGDDLEEDLELGEGIGLSSRQEEGVTATVPAVATPAAAATVTSLEDEVDNWDENAVDNWDDEDDIGDIGTSKPTMETTTTTNGDHGKRRAD</sequence>
<feature type="compositionally biased region" description="Acidic residues" evidence="1">
    <location>
        <begin position="182"/>
        <end position="204"/>
    </location>
</feature>
<reference evidence="5" key="1">
    <citation type="journal article" date="2023" name="Mol. Phylogenet. Evol.">
        <title>Genome-scale phylogeny and comparative genomics of the fungal order Sordariales.</title>
        <authorList>
            <person name="Hensen N."/>
            <person name="Bonometti L."/>
            <person name="Westerberg I."/>
            <person name="Brannstrom I.O."/>
            <person name="Guillou S."/>
            <person name="Cros-Aarteil S."/>
            <person name="Calhoun S."/>
            <person name="Haridas S."/>
            <person name="Kuo A."/>
            <person name="Mondo S."/>
            <person name="Pangilinan J."/>
            <person name="Riley R."/>
            <person name="LaButti K."/>
            <person name="Andreopoulos B."/>
            <person name="Lipzen A."/>
            <person name="Chen C."/>
            <person name="Yan M."/>
            <person name="Daum C."/>
            <person name="Ng V."/>
            <person name="Clum A."/>
            <person name="Steindorff A."/>
            <person name="Ohm R.A."/>
            <person name="Martin F."/>
            <person name="Silar P."/>
            <person name="Natvig D.O."/>
            <person name="Lalanne C."/>
            <person name="Gautier V."/>
            <person name="Ament-Velasquez S.L."/>
            <person name="Kruys A."/>
            <person name="Hutchinson M.I."/>
            <person name="Powell A.J."/>
            <person name="Barry K."/>
            <person name="Miller A.N."/>
            <person name="Grigoriev I.V."/>
            <person name="Debuchy R."/>
            <person name="Gladieux P."/>
            <person name="Hiltunen Thoren M."/>
            <person name="Johannesson H."/>
        </authorList>
    </citation>
    <scope>NUCLEOTIDE SEQUENCE</scope>
    <source>
        <strain evidence="5">PSN309</strain>
    </source>
</reference>
<name>A0AAN6X1K7_9PEZI</name>